<comment type="subcellular location">
    <subcellularLocation>
        <location evidence="1">Cell membrane</location>
        <topology evidence="1">Multi-pass membrane protein</topology>
    </subcellularLocation>
</comment>
<dbReference type="InterPro" id="IPR050171">
    <property type="entry name" value="MFS_Transporters"/>
</dbReference>
<keyword evidence="2" id="KW-0813">Transport</keyword>
<feature type="transmembrane region" description="Helical" evidence="7">
    <location>
        <begin position="170"/>
        <end position="189"/>
    </location>
</feature>
<keyword evidence="6 7" id="KW-0472">Membrane</keyword>
<dbReference type="Gene3D" id="1.20.1250.20">
    <property type="entry name" value="MFS general substrate transporter like domains"/>
    <property type="match status" value="1"/>
</dbReference>
<feature type="transmembrane region" description="Helical" evidence="7">
    <location>
        <begin position="93"/>
        <end position="116"/>
    </location>
</feature>
<gene>
    <name evidence="8" type="ORF">GCM10009760_43460</name>
</gene>
<evidence type="ECO:0000256" key="3">
    <source>
        <dbReference type="ARBA" id="ARBA00022475"/>
    </source>
</evidence>
<evidence type="ECO:0000256" key="1">
    <source>
        <dbReference type="ARBA" id="ARBA00004651"/>
    </source>
</evidence>
<reference evidence="8 9" key="1">
    <citation type="journal article" date="2019" name="Int. J. Syst. Evol. Microbiol.">
        <title>The Global Catalogue of Microorganisms (GCM) 10K type strain sequencing project: providing services to taxonomists for standard genome sequencing and annotation.</title>
        <authorList>
            <consortium name="The Broad Institute Genomics Platform"/>
            <consortium name="The Broad Institute Genome Sequencing Center for Infectious Disease"/>
            <person name="Wu L."/>
            <person name="Ma J."/>
        </authorList>
    </citation>
    <scope>NUCLEOTIDE SEQUENCE [LARGE SCALE GENOMIC DNA]</scope>
    <source>
        <strain evidence="8 9">JCM 14560</strain>
    </source>
</reference>
<evidence type="ECO:0000313" key="8">
    <source>
        <dbReference type="EMBL" id="GAA2149836.1"/>
    </source>
</evidence>
<dbReference type="PANTHER" id="PTHR23517:SF2">
    <property type="entry name" value="MULTIDRUG RESISTANCE PROTEIN MDTH"/>
    <property type="match status" value="1"/>
</dbReference>
<evidence type="ECO:0000256" key="2">
    <source>
        <dbReference type="ARBA" id="ARBA00022448"/>
    </source>
</evidence>
<dbReference type="EMBL" id="BAAANT010000027">
    <property type="protein sequence ID" value="GAA2149836.1"/>
    <property type="molecule type" value="Genomic_DNA"/>
</dbReference>
<evidence type="ECO:0000256" key="5">
    <source>
        <dbReference type="ARBA" id="ARBA00022989"/>
    </source>
</evidence>
<organism evidence="8 9">
    <name type="scientific">Kitasatospora kazusensis</name>
    <dbReference type="NCBI Taxonomy" id="407974"/>
    <lineage>
        <taxon>Bacteria</taxon>
        <taxon>Bacillati</taxon>
        <taxon>Actinomycetota</taxon>
        <taxon>Actinomycetes</taxon>
        <taxon>Kitasatosporales</taxon>
        <taxon>Streptomycetaceae</taxon>
        <taxon>Kitasatospora</taxon>
    </lineage>
</organism>
<feature type="transmembrane region" description="Helical" evidence="7">
    <location>
        <begin position="284"/>
        <end position="303"/>
    </location>
</feature>
<evidence type="ECO:0000256" key="7">
    <source>
        <dbReference type="SAM" id="Phobius"/>
    </source>
</evidence>
<feature type="transmembrane region" description="Helical" evidence="7">
    <location>
        <begin position="218"/>
        <end position="243"/>
    </location>
</feature>
<sequence length="424" mass="42949">MRLPSVRDYVPATSTGRTFAVTSLINAIGTGLYLTGATIFLIRSVGLSAGQVGLGMAVSGIVGFLATVPIGALADRLGAQRTLTGLYVWRAGWFAALAFVHSMAAFVVVSSCLAAAEAATQPMSQAVASATTEAADRTRTMAIVRTVRNVGFSAGALIAAPLLAVGSTVAYRSMVLATAAAFVLSAVLLGRMRLAGPATVQRKVGPLTAIKGFRDWRYLLLSGLNGVLSLHITLLSVGLPLWALQATGASAGFVPVLILTNTVLSIVLQVPVSKVAERDGGAALALRLGGFALAASSLVMALAGGLSSALAGGAVLMGACVLLTFGEMWQAVGGWDLSYEFAPEDGKGIYLSVFSLGGTGQRIVGPAVVTGGVIAAGTAGWIVLAGVFCVAALLVAPLTRALRQAAEPPAARSQILVNAEGQAS</sequence>
<dbReference type="InterPro" id="IPR011701">
    <property type="entry name" value="MFS"/>
</dbReference>
<evidence type="ECO:0000313" key="9">
    <source>
        <dbReference type="Proteomes" id="UP001422759"/>
    </source>
</evidence>
<feature type="transmembrane region" description="Helical" evidence="7">
    <location>
        <begin position="146"/>
        <end position="164"/>
    </location>
</feature>
<proteinExistence type="predicted"/>
<keyword evidence="5 7" id="KW-1133">Transmembrane helix</keyword>
<protein>
    <submittedName>
        <fullName evidence="8">MFS transporter</fullName>
    </submittedName>
</protein>
<feature type="transmembrane region" description="Helical" evidence="7">
    <location>
        <begin position="374"/>
        <end position="396"/>
    </location>
</feature>
<keyword evidence="3" id="KW-1003">Cell membrane</keyword>
<feature type="transmembrane region" description="Helical" evidence="7">
    <location>
        <begin position="20"/>
        <end position="42"/>
    </location>
</feature>
<dbReference type="Pfam" id="PF07690">
    <property type="entry name" value="MFS_1"/>
    <property type="match status" value="1"/>
</dbReference>
<feature type="transmembrane region" description="Helical" evidence="7">
    <location>
        <begin position="54"/>
        <end position="73"/>
    </location>
</feature>
<keyword evidence="9" id="KW-1185">Reference proteome</keyword>
<dbReference type="SUPFAM" id="SSF103473">
    <property type="entry name" value="MFS general substrate transporter"/>
    <property type="match status" value="1"/>
</dbReference>
<evidence type="ECO:0000256" key="6">
    <source>
        <dbReference type="ARBA" id="ARBA00023136"/>
    </source>
</evidence>
<keyword evidence="4 7" id="KW-0812">Transmembrane</keyword>
<accession>A0ABN2ZYB3</accession>
<comment type="caution">
    <text evidence="8">The sequence shown here is derived from an EMBL/GenBank/DDBJ whole genome shotgun (WGS) entry which is preliminary data.</text>
</comment>
<dbReference type="Proteomes" id="UP001422759">
    <property type="component" value="Unassembled WGS sequence"/>
</dbReference>
<dbReference type="PANTHER" id="PTHR23517">
    <property type="entry name" value="RESISTANCE PROTEIN MDTM, PUTATIVE-RELATED-RELATED"/>
    <property type="match status" value="1"/>
</dbReference>
<name>A0ABN2ZYB3_9ACTN</name>
<dbReference type="RefSeq" id="WP_344467568.1">
    <property type="nucleotide sequence ID" value="NZ_BAAANT010000027.1"/>
</dbReference>
<dbReference type="InterPro" id="IPR036259">
    <property type="entry name" value="MFS_trans_sf"/>
</dbReference>
<evidence type="ECO:0000256" key="4">
    <source>
        <dbReference type="ARBA" id="ARBA00022692"/>
    </source>
</evidence>
<feature type="transmembrane region" description="Helical" evidence="7">
    <location>
        <begin position="249"/>
        <end position="272"/>
    </location>
</feature>